<evidence type="ECO:0008006" key="3">
    <source>
        <dbReference type="Google" id="ProtNLM"/>
    </source>
</evidence>
<protein>
    <recommendedName>
        <fullName evidence="3">MORN repeat-containing protein 5</fullName>
    </recommendedName>
</protein>
<reference evidence="2" key="1">
    <citation type="submission" date="2021-01" db="EMBL/GenBank/DDBJ databases">
        <authorList>
            <person name="Corre E."/>
            <person name="Pelletier E."/>
            <person name="Niang G."/>
            <person name="Scheremetjew M."/>
            <person name="Finn R."/>
            <person name="Kale V."/>
            <person name="Holt S."/>
            <person name="Cochrane G."/>
            <person name="Meng A."/>
            <person name="Brown T."/>
            <person name="Cohen L."/>
        </authorList>
    </citation>
    <scope>NUCLEOTIDE SEQUENCE</scope>
    <source>
        <strain evidence="2">Pbaha01</strain>
    </source>
</reference>
<dbReference type="SUPFAM" id="SSF82185">
    <property type="entry name" value="Histone H3 K4-specific methyltransferase SET7/9 N-terminal domain"/>
    <property type="match status" value="2"/>
</dbReference>
<dbReference type="Pfam" id="PF02493">
    <property type="entry name" value="MORN"/>
    <property type="match status" value="5"/>
</dbReference>
<accession>A0A7S0A933</accession>
<dbReference type="EMBL" id="HBEG01019443">
    <property type="protein sequence ID" value="CAD8356433.1"/>
    <property type="molecule type" value="Transcribed_RNA"/>
</dbReference>
<sequence>MGAAQGAAQGAEAASALDAGANGLLCCGGASGSSCCAKGRASDQLRPPQPTAYPTHATADDAVALAADPLLCAAGLWGPGAAAPDDCLKVPAPPGFAASAKGEDMLEVPSFVGGIEEEESYEDGSSYRGQLLEGRRHGCGVWTAPTESYFGQWKNDNRDGHGRQSWQDERARRVYEGQFKAGNFDGHGRMEWHTPGGMMIYEGHYANDQKHGSGRYVWPDGRIYDGQWRYGQRWGRATFTNSAGLKRDSFWREDKLVRWIENGDLGDTGEHMDGQTSLPE</sequence>
<proteinExistence type="predicted"/>
<dbReference type="AlphaFoldDB" id="A0A7S0A933"/>
<gene>
    <name evidence="2" type="ORF">PBAH0796_LOCUS11800</name>
</gene>
<evidence type="ECO:0000313" key="2">
    <source>
        <dbReference type="EMBL" id="CAD8356433.1"/>
    </source>
</evidence>
<evidence type="ECO:0000256" key="1">
    <source>
        <dbReference type="ARBA" id="ARBA00022737"/>
    </source>
</evidence>
<dbReference type="InterPro" id="IPR003409">
    <property type="entry name" value="MORN"/>
</dbReference>
<dbReference type="PANTHER" id="PTHR23084:SF179">
    <property type="entry name" value="OS10G0565000 PROTEIN"/>
    <property type="match status" value="1"/>
</dbReference>
<dbReference type="SMART" id="SM00698">
    <property type="entry name" value="MORN"/>
    <property type="match status" value="5"/>
</dbReference>
<keyword evidence="1" id="KW-0677">Repeat</keyword>
<dbReference type="PANTHER" id="PTHR23084">
    <property type="entry name" value="PHOSPHATIDYLINOSITOL-4-PHOSPHATE 5-KINASE RELATED"/>
    <property type="match status" value="1"/>
</dbReference>
<dbReference type="Gene3D" id="2.20.110.10">
    <property type="entry name" value="Histone H3 K4-specific methyltransferase SET7/9 N-terminal domain"/>
    <property type="match status" value="3"/>
</dbReference>
<organism evidence="2">
    <name type="scientific">Pyrodinium bahamense</name>
    <dbReference type="NCBI Taxonomy" id="73915"/>
    <lineage>
        <taxon>Eukaryota</taxon>
        <taxon>Sar</taxon>
        <taxon>Alveolata</taxon>
        <taxon>Dinophyceae</taxon>
        <taxon>Gonyaulacales</taxon>
        <taxon>Pyrocystaceae</taxon>
        <taxon>Pyrodinium</taxon>
    </lineage>
</organism>
<name>A0A7S0A933_9DINO</name>